<feature type="transmembrane region" description="Helical" evidence="8">
    <location>
        <begin position="343"/>
        <end position="360"/>
    </location>
</feature>
<dbReference type="Pfam" id="PF00083">
    <property type="entry name" value="Sugar_tr"/>
    <property type="match status" value="1"/>
</dbReference>
<organism evidence="10 11">
    <name type="scientific">Aspergillus pseudoustus</name>
    <dbReference type="NCBI Taxonomy" id="1810923"/>
    <lineage>
        <taxon>Eukaryota</taxon>
        <taxon>Fungi</taxon>
        <taxon>Dikarya</taxon>
        <taxon>Ascomycota</taxon>
        <taxon>Pezizomycotina</taxon>
        <taxon>Eurotiomycetes</taxon>
        <taxon>Eurotiomycetidae</taxon>
        <taxon>Eurotiales</taxon>
        <taxon>Aspergillaceae</taxon>
        <taxon>Aspergillus</taxon>
        <taxon>Aspergillus subgen. Nidulantes</taxon>
    </lineage>
</organism>
<evidence type="ECO:0000256" key="4">
    <source>
        <dbReference type="ARBA" id="ARBA00022692"/>
    </source>
</evidence>
<name>A0ABR4JPN2_9EURO</name>
<feature type="transmembrane region" description="Helical" evidence="8">
    <location>
        <begin position="436"/>
        <end position="459"/>
    </location>
</feature>
<keyword evidence="6 8" id="KW-0472">Membrane</keyword>
<dbReference type="InterPro" id="IPR005828">
    <property type="entry name" value="MFS_sugar_transport-like"/>
</dbReference>
<accession>A0ABR4JPN2</accession>
<dbReference type="PANTHER" id="PTHR48022">
    <property type="entry name" value="PLASTIDIC GLUCOSE TRANSPORTER 4"/>
    <property type="match status" value="1"/>
</dbReference>
<evidence type="ECO:0000256" key="6">
    <source>
        <dbReference type="ARBA" id="ARBA00023136"/>
    </source>
</evidence>
<comment type="subcellular location">
    <subcellularLocation>
        <location evidence="1">Membrane</location>
        <topology evidence="1">Multi-pass membrane protein</topology>
    </subcellularLocation>
</comment>
<dbReference type="InterPro" id="IPR003663">
    <property type="entry name" value="Sugar/inositol_transpt"/>
</dbReference>
<dbReference type="SUPFAM" id="SSF103473">
    <property type="entry name" value="MFS general substrate transporter"/>
    <property type="match status" value="1"/>
</dbReference>
<keyword evidence="4 8" id="KW-0812">Transmembrane</keyword>
<feature type="transmembrane region" description="Helical" evidence="8">
    <location>
        <begin position="45"/>
        <end position="64"/>
    </location>
</feature>
<reference evidence="10 11" key="1">
    <citation type="submission" date="2024-07" db="EMBL/GenBank/DDBJ databases">
        <title>Section-level genome sequencing and comparative genomics of Aspergillus sections Usti and Cavernicolus.</title>
        <authorList>
            <consortium name="Lawrence Berkeley National Laboratory"/>
            <person name="Nybo J.L."/>
            <person name="Vesth T.C."/>
            <person name="Theobald S."/>
            <person name="Frisvad J.C."/>
            <person name="Larsen T.O."/>
            <person name="Kjaerboelling I."/>
            <person name="Rothschild-Mancinelli K."/>
            <person name="Lyhne E.K."/>
            <person name="Kogle M.E."/>
            <person name="Barry K."/>
            <person name="Clum A."/>
            <person name="Na H."/>
            <person name="Ledsgaard L."/>
            <person name="Lin J."/>
            <person name="Lipzen A."/>
            <person name="Kuo A."/>
            <person name="Riley R."/>
            <person name="Mondo S."/>
            <person name="Labutti K."/>
            <person name="Haridas S."/>
            <person name="Pangalinan J."/>
            <person name="Salamov A.A."/>
            <person name="Simmons B.A."/>
            <person name="Magnuson J.K."/>
            <person name="Chen J."/>
            <person name="Drula E."/>
            <person name="Henrissat B."/>
            <person name="Wiebenga A."/>
            <person name="Lubbers R.J."/>
            <person name="Gomes A.C."/>
            <person name="Makela M.R."/>
            <person name="Stajich J."/>
            <person name="Grigoriev I.V."/>
            <person name="Mortensen U.H."/>
            <person name="De Vries R.P."/>
            <person name="Baker S.E."/>
            <person name="Andersen M.R."/>
        </authorList>
    </citation>
    <scope>NUCLEOTIDE SEQUENCE [LARGE SCALE GENOMIC DNA]</scope>
    <source>
        <strain evidence="10 11">CBS 123904</strain>
    </source>
</reference>
<keyword evidence="3 7" id="KW-0813">Transport</keyword>
<dbReference type="InterPro" id="IPR036259">
    <property type="entry name" value="MFS_trans_sf"/>
</dbReference>
<dbReference type="EMBL" id="JBFXLU010000106">
    <property type="protein sequence ID" value="KAL2841742.1"/>
    <property type="molecule type" value="Genomic_DNA"/>
</dbReference>
<feature type="transmembrane region" description="Helical" evidence="8">
    <location>
        <begin position="212"/>
        <end position="230"/>
    </location>
</feature>
<feature type="transmembrane region" description="Helical" evidence="8">
    <location>
        <begin position="301"/>
        <end position="323"/>
    </location>
</feature>
<dbReference type="Proteomes" id="UP001610446">
    <property type="component" value="Unassembled WGS sequence"/>
</dbReference>
<sequence>MPVDPKVTEEERVETLAASTEKQESVVDLVRELEDARPKAWSYSLFRLIAVLLPGYFAIILQGFDGSLMGAINAMPQYQQFFGLRAAGSSTGLVFVIFNIGAVAALPIVGPISDTWGRRWALFAGGIFVIIGTCIQAPAINRGMFLGGRFLVGFGQGFLNVSGITYVTEMAHPYWRGPICSFLETNYFAGSIIASWVTYGTAYMAGTISFRLPVWLQLISAGYIVVTVFFSPESPRWLVAHNRHEEAQAILAKYHGEGIPTNPFVRLQMAEMRAQISPNSLDAKWWDYRALFMTRPARRRLFTVLAFAWFGQYSGNALVSYYFPVIVAQAGIHNAHTQLLLNALNPVFSWIAAMTGAMFSDTLGRRPLLLAGFSGCAMCLAVVTGLTKASNDGSQASGYAGIAFIYLFSIVFSFCITPLQTFYISECLDLETRAKGGAAAQVVASIAGIVGQYTTGVAIADLGYYYYLVFVFWDCIEAAVVYFFFPETKGRTLEEINDIFQDPQPVKKSLQLHSSVETVQTVLGSGH</sequence>
<keyword evidence="11" id="KW-1185">Reference proteome</keyword>
<gene>
    <name evidence="10" type="ORF">BJY01DRAFT_249410</name>
</gene>
<proteinExistence type="inferred from homology"/>
<dbReference type="PROSITE" id="PS00217">
    <property type="entry name" value="SUGAR_TRANSPORT_2"/>
    <property type="match status" value="1"/>
</dbReference>
<feature type="transmembrane region" description="Helical" evidence="8">
    <location>
        <begin position="187"/>
        <end position="206"/>
    </location>
</feature>
<evidence type="ECO:0000256" key="8">
    <source>
        <dbReference type="SAM" id="Phobius"/>
    </source>
</evidence>
<protein>
    <submittedName>
        <fullName evidence="10">General substrate transporter</fullName>
    </submittedName>
</protein>
<dbReference type="InterPro" id="IPR050360">
    <property type="entry name" value="MFS_Sugar_Transporters"/>
</dbReference>
<feature type="transmembrane region" description="Helical" evidence="8">
    <location>
        <begin position="367"/>
        <end position="387"/>
    </location>
</feature>
<evidence type="ECO:0000256" key="5">
    <source>
        <dbReference type="ARBA" id="ARBA00022989"/>
    </source>
</evidence>
<evidence type="ECO:0000259" key="9">
    <source>
        <dbReference type="PROSITE" id="PS50850"/>
    </source>
</evidence>
<dbReference type="Gene3D" id="1.20.1250.20">
    <property type="entry name" value="MFS general substrate transporter like domains"/>
    <property type="match status" value="1"/>
</dbReference>
<evidence type="ECO:0000256" key="2">
    <source>
        <dbReference type="ARBA" id="ARBA00010992"/>
    </source>
</evidence>
<feature type="transmembrane region" description="Helical" evidence="8">
    <location>
        <begin position="465"/>
        <end position="485"/>
    </location>
</feature>
<dbReference type="PANTHER" id="PTHR48022:SF70">
    <property type="entry name" value="MONOSACCHARIDE TRANSPORTER, PUTATIVE (AFU_ORTHOLOGUE AFUA_5G14540)-RELATED"/>
    <property type="match status" value="1"/>
</dbReference>
<evidence type="ECO:0000313" key="11">
    <source>
        <dbReference type="Proteomes" id="UP001610446"/>
    </source>
</evidence>
<feature type="transmembrane region" description="Helical" evidence="8">
    <location>
        <begin position="84"/>
        <end position="108"/>
    </location>
</feature>
<evidence type="ECO:0000256" key="3">
    <source>
        <dbReference type="ARBA" id="ARBA00022448"/>
    </source>
</evidence>
<feature type="transmembrane region" description="Helical" evidence="8">
    <location>
        <begin position="146"/>
        <end position="167"/>
    </location>
</feature>
<feature type="domain" description="Major facilitator superfamily (MFS) profile" evidence="9">
    <location>
        <begin position="51"/>
        <end position="489"/>
    </location>
</feature>
<dbReference type="PROSITE" id="PS50850">
    <property type="entry name" value="MFS"/>
    <property type="match status" value="1"/>
</dbReference>
<evidence type="ECO:0000256" key="7">
    <source>
        <dbReference type="RuleBase" id="RU003346"/>
    </source>
</evidence>
<evidence type="ECO:0000256" key="1">
    <source>
        <dbReference type="ARBA" id="ARBA00004141"/>
    </source>
</evidence>
<dbReference type="InterPro" id="IPR020846">
    <property type="entry name" value="MFS_dom"/>
</dbReference>
<dbReference type="InterPro" id="IPR005829">
    <property type="entry name" value="Sugar_transporter_CS"/>
</dbReference>
<keyword evidence="5 8" id="KW-1133">Transmembrane helix</keyword>
<feature type="transmembrane region" description="Helical" evidence="8">
    <location>
        <begin position="120"/>
        <end position="140"/>
    </location>
</feature>
<evidence type="ECO:0000313" key="10">
    <source>
        <dbReference type="EMBL" id="KAL2841742.1"/>
    </source>
</evidence>
<dbReference type="NCBIfam" id="TIGR00879">
    <property type="entry name" value="SP"/>
    <property type="match status" value="1"/>
</dbReference>
<comment type="similarity">
    <text evidence="2 7">Belongs to the major facilitator superfamily. Sugar transporter (TC 2.A.1.1) family.</text>
</comment>
<comment type="caution">
    <text evidence="10">The sequence shown here is derived from an EMBL/GenBank/DDBJ whole genome shotgun (WGS) entry which is preliminary data.</text>
</comment>
<feature type="transmembrane region" description="Helical" evidence="8">
    <location>
        <begin position="399"/>
        <end position="424"/>
    </location>
</feature>